<dbReference type="RefSeq" id="WP_184361069.1">
    <property type="nucleotide sequence ID" value="NZ_BAAAKM010000081.1"/>
</dbReference>
<name>A0A840W1T9_9ACTN</name>
<dbReference type="EMBL" id="JACHDO010000001">
    <property type="protein sequence ID" value="MBB5489233.1"/>
    <property type="molecule type" value="Genomic_DNA"/>
</dbReference>
<dbReference type="Pfam" id="PF07179">
    <property type="entry name" value="SseB"/>
    <property type="match status" value="1"/>
</dbReference>
<dbReference type="AlphaFoldDB" id="A0A840W1T9"/>
<gene>
    <name evidence="3" type="ORF">HNR07_000370</name>
</gene>
<evidence type="ECO:0000313" key="3">
    <source>
        <dbReference type="EMBL" id="MBB5489233.1"/>
    </source>
</evidence>
<feature type="region of interest" description="Disordered" evidence="1">
    <location>
        <begin position="1"/>
        <end position="22"/>
    </location>
</feature>
<reference evidence="3 4" key="1">
    <citation type="submission" date="2020-08" db="EMBL/GenBank/DDBJ databases">
        <title>Sequencing the genomes of 1000 actinobacteria strains.</title>
        <authorList>
            <person name="Klenk H.-P."/>
        </authorList>
    </citation>
    <scope>NUCLEOTIDE SEQUENCE [LARGE SCALE GENOMIC DNA]</scope>
    <source>
        <strain evidence="3 4">DSM 44598</strain>
    </source>
</reference>
<organism evidence="3 4">
    <name type="scientific">Nocardiopsis metallicus</name>
    <dbReference type="NCBI Taxonomy" id="179819"/>
    <lineage>
        <taxon>Bacteria</taxon>
        <taxon>Bacillati</taxon>
        <taxon>Actinomycetota</taxon>
        <taxon>Actinomycetes</taxon>
        <taxon>Streptosporangiales</taxon>
        <taxon>Nocardiopsidaceae</taxon>
        <taxon>Nocardiopsis</taxon>
    </lineage>
</organism>
<dbReference type="Proteomes" id="UP000579647">
    <property type="component" value="Unassembled WGS sequence"/>
</dbReference>
<sequence>MSRPSITSAQNFRDDDGSADPEVEARLRDHAAGKIGDRQVLAALSESRVLIPVVAVATETEEGVGGLTKDKKSEVAIPIMTGKDGRRGVLAFTSVDAVRRWRPDARPVPFTTQDACQATLEENADALVIDVSGPVPHSIQGRFLTMLAEQGTVPEPKDDPQVLALIYRVTHAEFGIERVRIHPSERGDIGIRLELDERDDESLRRVAERLTTELQHVLPGGVELSAVVRAQRDDE</sequence>
<protein>
    <recommendedName>
        <fullName evidence="2">SseB protein N-terminal domain-containing protein</fullName>
    </recommendedName>
</protein>
<evidence type="ECO:0000313" key="4">
    <source>
        <dbReference type="Proteomes" id="UP000579647"/>
    </source>
</evidence>
<evidence type="ECO:0000259" key="2">
    <source>
        <dbReference type="Pfam" id="PF07179"/>
    </source>
</evidence>
<comment type="caution">
    <text evidence="3">The sequence shown here is derived from an EMBL/GenBank/DDBJ whole genome shotgun (WGS) entry which is preliminary data.</text>
</comment>
<evidence type="ECO:0000256" key="1">
    <source>
        <dbReference type="SAM" id="MobiDB-lite"/>
    </source>
</evidence>
<accession>A0A840W1T9</accession>
<feature type="domain" description="SseB protein N-terminal" evidence="2">
    <location>
        <begin position="24"/>
        <end position="144"/>
    </location>
</feature>
<feature type="compositionally biased region" description="Polar residues" evidence="1">
    <location>
        <begin position="1"/>
        <end position="11"/>
    </location>
</feature>
<proteinExistence type="predicted"/>
<dbReference type="InterPro" id="IPR009839">
    <property type="entry name" value="SseB_N"/>
</dbReference>
<keyword evidence="4" id="KW-1185">Reference proteome</keyword>